<organism evidence="15 16">
    <name type="scientific">Mucor lusitanicus CBS 277.49</name>
    <dbReference type="NCBI Taxonomy" id="747725"/>
    <lineage>
        <taxon>Eukaryota</taxon>
        <taxon>Fungi</taxon>
        <taxon>Fungi incertae sedis</taxon>
        <taxon>Mucoromycota</taxon>
        <taxon>Mucoromycotina</taxon>
        <taxon>Mucoromycetes</taxon>
        <taxon>Mucorales</taxon>
        <taxon>Mucorineae</taxon>
        <taxon>Mucoraceae</taxon>
        <taxon>Mucor</taxon>
    </lineage>
</organism>
<evidence type="ECO:0000256" key="4">
    <source>
        <dbReference type="ARBA" id="ARBA00022490"/>
    </source>
</evidence>
<dbReference type="OrthoDB" id="248923at2759"/>
<dbReference type="GO" id="GO:0005524">
    <property type="term" value="F:ATP binding"/>
    <property type="evidence" value="ECO:0007669"/>
    <property type="project" value="UniProtKB-KW"/>
</dbReference>
<evidence type="ECO:0000256" key="13">
    <source>
        <dbReference type="ARBA" id="ARBA00048679"/>
    </source>
</evidence>
<evidence type="ECO:0000256" key="3">
    <source>
        <dbReference type="ARBA" id="ARBA00012513"/>
    </source>
</evidence>
<evidence type="ECO:0000259" key="14">
    <source>
        <dbReference type="PROSITE" id="PS50108"/>
    </source>
</evidence>
<evidence type="ECO:0000256" key="5">
    <source>
        <dbReference type="ARBA" id="ARBA00022527"/>
    </source>
</evidence>
<dbReference type="VEuPathDB" id="FungiDB:MUCCIDRAFT_125413"/>
<dbReference type="InterPro" id="IPR011026">
    <property type="entry name" value="WAS_C"/>
</dbReference>
<dbReference type="FunFam" id="3.90.810.10:FF:000005">
    <property type="entry name" value="Non-specific serine/threonine protein kinase"/>
    <property type="match status" value="1"/>
</dbReference>
<reference evidence="15 16" key="1">
    <citation type="submission" date="2015-06" db="EMBL/GenBank/DDBJ databases">
        <title>Expansion of signal transduction pathways in fungi by whole-genome duplication.</title>
        <authorList>
            <consortium name="DOE Joint Genome Institute"/>
            <person name="Corrochano L.M."/>
            <person name="Kuo A."/>
            <person name="Marcet-Houben M."/>
            <person name="Polaino S."/>
            <person name="Salamov A."/>
            <person name="Villalobos J.M."/>
            <person name="Alvarez M.I."/>
            <person name="Avalos J."/>
            <person name="Benito E.P."/>
            <person name="Benoit I."/>
            <person name="Burger G."/>
            <person name="Camino L.P."/>
            <person name="Canovas D."/>
            <person name="Cerda-Olmedo E."/>
            <person name="Cheng J.-F."/>
            <person name="Dominguez A."/>
            <person name="Elias M."/>
            <person name="Eslava A.P."/>
            <person name="Glaser F."/>
            <person name="Grimwood J."/>
            <person name="Gutierrez G."/>
            <person name="Heitman J."/>
            <person name="Henrissat B."/>
            <person name="Iturriaga E.A."/>
            <person name="Lang B.F."/>
            <person name="Lavin J.L."/>
            <person name="Lee S."/>
            <person name="Li W."/>
            <person name="Lindquist E."/>
            <person name="Lopez-Garcia S."/>
            <person name="Luque E.M."/>
            <person name="Marcos A.T."/>
            <person name="Martin J."/>
            <person name="Mccluskey K."/>
            <person name="Medina H.R."/>
            <person name="Miralles-Duran A."/>
            <person name="Miyazaki A."/>
            <person name="Munoz-Torres E."/>
            <person name="Oguiza J.A."/>
            <person name="Ohm R."/>
            <person name="Olmedo M."/>
            <person name="Orejas M."/>
            <person name="Ortiz-Castellanos L."/>
            <person name="Pisabarro A.G."/>
            <person name="Rodriguez-Romero J."/>
            <person name="Ruiz-Herrera J."/>
            <person name="Ruiz-Vazquez R."/>
            <person name="Sanz C."/>
            <person name="Schackwitz W."/>
            <person name="Schmutz J."/>
            <person name="Shahriari M."/>
            <person name="Shelest E."/>
            <person name="Silva-Franco F."/>
            <person name="Soanes D."/>
            <person name="Syed K."/>
            <person name="Tagua V.G."/>
            <person name="Talbot N.J."/>
            <person name="Thon M."/>
            <person name="De Vries R.P."/>
            <person name="Wiebenga A."/>
            <person name="Yadav J.S."/>
            <person name="Braun E.L."/>
            <person name="Baker S."/>
            <person name="Garre V."/>
            <person name="Horwitz B."/>
            <person name="Torres-Martinez S."/>
            <person name="Idnurm A."/>
            <person name="Herrera-Estrella A."/>
            <person name="Gabaldon T."/>
            <person name="Grigoriev I.V."/>
        </authorList>
    </citation>
    <scope>NUCLEOTIDE SEQUENCE [LARGE SCALE GENOMIC DNA]</scope>
    <source>
        <strain evidence="15 16">CBS 277.49</strain>
    </source>
</reference>
<keyword evidence="7" id="KW-0808">Transferase</keyword>
<feature type="non-terminal residue" evidence="15">
    <location>
        <position position="60"/>
    </location>
</feature>
<dbReference type="CDD" id="cd01093">
    <property type="entry name" value="CRIB_PAK_like"/>
    <property type="match status" value="1"/>
</dbReference>
<evidence type="ECO:0000313" key="16">
    <source>
        <dbReference type="Proteomes" id="UP000077051"/>
    </source>
</evidence>
<evidence type="ECO:0000313" key="15">
    <source>
        <dbReference type="EMBL" id="OAD01729.1"/>
    </source>
</evidence>
<dbReference type="Proteomes" id="UP000077051">
    <property type="component" value="Unassembled WGS sequence"/>
</dbReference>
<keyword evidence="5" id="KW-0723">Serine/threonine-protein kinase</keyword>
<dbReference type="InterPro" id="IPR000095">
    <property type="entry name" value="CRIB_dom"/>
</dbReference>
<comment type="catalytic activity">
    <reaction evidence="12">
        <text>L-threonyl-[protein] + ATP = O-phospho-L-threonyl-[protein] + ADP + H(+)</text>
        <dbReference type="Rhea" id="RHEA:46608"/>
        <dbReference type="Rhea" id="RHEA-COMP:11060"/>
        <dbReference type="Rhea" id="RHEA-COMP:11605"/>
        <dbReference type="ChEBI" id="CHEBI:15378"/>
        <dbReference type="ChEBI" id="CHEBI:30013"/>
        <dbReference type="ChEBI" id="CHEBI:30616"/>
        <dbReference type="ChEBI" id="CHEBI:61977"/>
        <dbReference type="ChEBI" id="CHEBI:456216"/>
        <dbReference type="EC" id="2.7.11.1"/>
    </reaction>
</comment>
<dbReference type="GO" id="GO:0005856">
    <property type="term" value="C:cytoskeleton"/>
    <property type="evidence" value="ECO:0007669"/>
    <property type="project" value="UniProtKB-SubCell"/>
</dbReference>
<comment type="subcellular location">
    <subcellularLocation>
        <location evidence="1">Cytoplasm</location>
        <location evidence="1">Cytoskeleton</location>
    </subcellularLocation>
</comment>
<comment type="similarity">
    <text evidence="2">Belongs to the protein kinase superfamily. STE Ser/Thr protein kinase family. STE20 subfamily.</text>
</comment>
<evidence type="ECO:0000256" key="1">
    <source>
        <dbReference type="ARBA" id="ARBA00004245"/>
    </source>
</evidence>
<dbReference type="EMBL" id="AMYB01000005">
    <property type="protein sequence ID" value="OAD01729.1"/>
    <property type="molecule type" value="Genomic_DNA"/>
</dbReference>
<evidence type="ECO:0000256" key="12">
    <source>
        <dbReference type="ARBA" id="ARBA00047899"/>
    </source>
</evidence>
<keyword evidence="6" id="KW-0597">Phosphoprotein</keyword>
<accession>A0A162QS15</accession>
<evidence type="ECO:0000256" key="2">
    <source>
        <dbReference type="ARBA" id="ARBA00008874"/>
    </source>
</evidence>
<evidence type="ECO:0000256" key="9">
    <source>
        <dbReference type="ARBA" id="ARBA00022777"/>
    </source>
</evidence>
<proteinExistence type="inferred from homology"/>
<keyword evidence="4" id="KW-0963">Cytoplasm</keyword>
<dbReference type="STRING" id="747725.A0A162QS15"/>
<keyword evidence="8" id="KW-0547">Nucleotide-binding</keyword>
<comment type="caution">
    <text evidence="15">The sequence shown here is derived from an EMBL/GenBank/DDBJ whole genome shotgun (WGS) entry which is preliminary data.</text>
</comment>
<protein>
    <recommendedName>
        <fullName evidence="3">non-specific serine/threonine protein kinase</fullName>
        <ecNumber evidence="3">2.7.11.1</ecNumber>
    </recommendedName>
</protein>
<evidence type="ECO:0000256" key="10">
    <source>
        <dbReference type="ARBA" id="ARBA00022840"/>
    </source>
</evidence>
<evidence type="ECO:0000256" key="8">
    <source>
        <dbReference type="ARBA" id="ARBA00022741"/>
    </source>
</evidence>
<dbReference type="AlphaFoldDB" id="A0A162QS15"/>
<comment type="catalytic activity">
    <reaction evidence="13">
        <text>L-seryl-[protein] + ATP = O-phospho-L-seryl-[protein] + ADP + H(+)</text>
        <dbReference type="Rhea" id="RHEA:17989"/>
        <dbReference type="Rhea" id="RHEA-COMP:9863"/>
        <dbReference type="Rhea" id="RHEA-COMP:11604"/>
        <dbReference type="ChEBI" id="CHEBI:15378"/>
        <dbReference type="ChEBI" id="CHEBI:29999"/>
        <dbReference type="ChEBI" id="CHEBI:30616"/>
        <dbReference type="ChEBI" id="CHEBI:83421"/>
        <dbReference type="ChEBI" id="CHEBI:456216"/>
        <dbReference type="EC" id="2.7.11.1"/>
    </reaction>
</comment>
<keyword evidence="9" id="KW-0418">Kinase</keyword>
<gene>
    <name evidence="15" type="ORF">MUCCIDRAFT_125413</name>
</gene>
<dbReference type="SMART" id="SM00285">
    <property type="entry name" value="PBD"/>
    <property type="match status" value="1"/>
</dbReference>
<dbReference type="EC" id="2.7.11.1" evidence="3"/>
<name>A0A162QS15_MUCCL</name>
<dbReference type="InterPro" id="IPR036936">
    <property type="entry name" value="CRIB_dom_sf"/>
</dbReference>
<dbReference type="Gene3D" id="3.90.810.10">
    <property type="entry name" value="CRIB domain"/>
    <property type="match status" value="1"/>
</dbReference>
<evidence type="ECO:0000256" key="7">
    <source>
        <dbReference type="ARBA" id="ARBA00022679"/>
    </source>
</evidence>
<dbReference type="Pfam" id="PF00786">
    <property type="entry name" value="PBD"/>
    <property type="match status" value="1"/>
</dbReference>
<feature type="domain" description="CRIB" evidence="14">
    <location>
        <begin position="2"/>
        <end position="15"/>
    </location>
</feature>
<dbReference type="PROSITE" id="PS50108">
    <property type="entry name" value="CRIB"/>
    <property type="match status" value="1"/>
</dbReference>
<dbReference type="GO" id="GO:0004674">
    <property type="term" value="F:protein serine/threonine kinase activity"/>
    <property type="evidence" value="ECO:0007669"/>
    <property type="project" value="UniProtKB-KW"/>
</dbReference>
<evidence type="ECO:0000256" key="11">
    <source>
        <dbReference type="ARBA" id="ARBA00023212"/>
    </source>
</evidence>
<dbReference type="SUPFAM" id="SSF47912">
    <property type="entry name" value="Wiscott-Aldrich syndrome protein, WASP, C-terminal domain"/>
    <property type="match status" value="1"/>
</dbReference>
<keyword evidence="10" id="KW-0067">ATP-binding</keyword>
<sequence length="60" mass="6788">DISSPYNTRHVTHVGFDANTGEFTGLPREWHTLLKASGITQTEQEQNPQAVINAIEFYQE</sequence>
<feature type="non-terminal residue" evidence="15">
    <location>
        <position position="1"/>
    </location>
</feature>
<keyword evidence="11" id="KW-0206">Cytoskeleton</keyword>
<keyword evidence="16" id="KW-1185">Reference proteome</keyword>
<dbReference type="GO" id="GO:0007015">
    <property type="term" value="P:actin filament organization"/>
    <property type="evidence" value="ECO:0007669"/>
    <property type="project" value="InterPro"/>
</dbReference>
<dbReference type="InterPro" id="IPR033923">
    <property type="entry name" value="PAK_BD"/>
</dbReference>
<evidence type="ECO:0000256" key="6">
    <source>
        <dbReference type="ARBA" id="ARBA00022553"/>
    </source>
</evidence>